<protein>
    <recommendedName>
        <fullName evidence="2">Bleomycin resistance protein</fullName>
    </recommendedName>
</protein>
<dbReference type="InterPro" id="IPR000335">
    <property type="entry name" value="Bleomycin-R"/>
</dbReference>
<evidence type="ECO:0000259" key="4">
    <source>
        <dbReference type="PROSITE" id="PS51819"/>
    </source>
</evidence>
<dbReference type="CDD" id="cd08349">
    <property type="entry name" value="BLMA_like"/>
    <property type="match status" value="1"/>
</dbReference>
<dbReference type="Proteomes" id="UP001595791">
    <property type="component" value="Unassembled WGS sequence"/>
</dbReference>
<proteinExistence type="inferred from homology"/>
<dbReference type="EMBL" id="JBHSBU010000001">
    <property type="protein sequence ID" value="MFC4160274.1"/>
    <property type="molecule type" value="Genomic_DNA"/>
</dbReference>
<dbReference type="InterPro" id="IPR037523">
    <property type="entry name" value="VOC_core"/>
</dbReference>
<evidence type="ECO:0000256" key="3">
    <source>
        <dbReference type="ARBA" id="ARBA00023251"/>
    </source>
</evidence>
<dbReference type="PANTHER" id="PTHR21366">
    <property type="entry name" value="GLYOXALASE FAMILY PROTEIN"/>
    <property type="match status" value="1"/>
</dbReference>
<comment type="caution">
    <text evidence="5">The sequence shown here is derived from an EMBL/GenBank/DDBJ whole genome shotgun (WGS) entry which is preliminary data.</text>
</comment>
<dbReference type="PANTHER" id="PTHR21366:SF22">
    <property type="entry name" value="VOC DOMAIN-CONTAINING PROTEIN"/>
    <property type="match status" value="1"/>
</dbReference>
<dbReference type="InterPro" id="IPR004360">
    <property type="entry name" value="Glyas_Fos-R_dOase_dom"/>
</dbReference>
<evidence type="ECO:0000313" key="6">
    <source>
        <dbReference type="Proteomes" id="UP001595791"/>
    </source>
</evidence>
<name>A0ABV8MSH6_9NEIS</name>
<dbReference type="InterPro" id="IPR029068">
    <property type="entry name" value="Glyas_Bleomycin-R_OHBP_Dase"/>
</dbReference>
<dbReference type="InterPro" id="IPR050383">
    <property type="entry name" value="GlyoxalaseI/FosfomycinResist"/>
</dbReference>
<dbReference type="RefSeq" id="WP_378164929.1">
    <property type="nucleotide sequence ID" value="NZ_JBHSBU010000001.1"/>
</dbReference>
<evidence type="ECO:0000256" key="2">
    <source>
        <dbReference type="ARBA" id="ARBA00021572"/>
    </source>
</evidence>
<keyword evidence="3" id="KW-0046">Antibiotic resistance</keyword>
<keyword evidence="6" id="KW-1185">Reference proteome</keyword>
<evidence type="ECO:0000256" key="1">
    <source>
        <dbReference type="ARBA" id="ARBA00011051"/>
    </source>
</evidence>
<sequence length="141" mass="16230">MANWSTLVPELVVFDFDASLRFYRDVIGFTVRYRREAPRFAYLELDAAELMLHEYHGSPIYGELEPGQVGRGFHLQIEVDSIMPLLARCAAHGIALRREPSDAWYRGEGVEYGNREFFVADPDGFLLRFFEDLGERPVSQP</sequence>
<organism evidence="5 6">
    <name type="scientific">Chitinimonas lacunae</name>
    <dbReference type="NCBI Taxonomy" id="1963018"/>
    <lineage>
        <taxon>Bacteria</taxon>
        <taxon>Pseudomonadati</taxon>
        <taxon>Pseudomonadota</taxon>
        <taxon>Betaproteobacteria</taxon>
        <taxon>Neisseriales</taxon>
        <taxon>Chitinibacteraceae</taxon>
        <taxon>Chitinimonas</taxon>
    </lineage>
</organism>
<dbReference type="Pfam" id="PF00903">
    <property type="entry name" value="Glyoxalase"/>
    <property type="match status" value="1"/>
</dbReference>
<dbReference type="PROSITE" id="PS51819">
    <property type="entry name" value="VOC"/>
    <property type="match status" value="1"/>
</dbReference>
<evidence type="ECO:0000313" key="5">
    <source>
        <dbReference type="EMBL" id="MFC4160274.1"/>
    </source>
</evidence>
<feature type="domain" description="VOC" evidence="4">
    <location>
        <begin position="5"/>
        <end position="132"/>
    </location>
</feature>
<reference evidence="6" key="1">
    <citation type="journal article" date="2019" name="Int. J. Syst. Evol. Microbiol.">
        <title>The Global Catalogue of Microorganisms (GCM) 10K type strain sequencing project: providing services to taxonomists for standard genome sequencing and annotation.</title>
        <authorList>
            <consortium name="The Broad Institute Genomics Platform"/>
            <consortium name="The Broad Institute Genome Sequencing Center for Infectious Disease"/>
            <person name="Wu L."/>
            <person name="Ma J."/>
        </authorList>
    </citation>
    <scope>NUCLEOTIDE SEQUENCE [LARGE SCALE GENOMIC DNA]</scope>
    <source>
        <strain evidence="6">LMG 29894</strain>
    </source>
</reference>
<dbReference type="SUPFAM" id="SSF54593">
    <property type="entry name" value="Glyoxalase/Bleomycin resistance protein/Dihydroxybiphenyl dioxygenase"/>
    <property type="match status" value="1"/>
</dbReference>
<gene>
    <name evidence="5" type="ORF">ACFOW7_13085</name>
</gene>
<accession>A0ABV8MSH6</accession>
<dbReference type="Gene3D" id="3.10.180.10">
    <property type="entry name" value="2,3-Dihydroxybiphenyl 1,2-Dioxygenase, domain 1"/>
    <property type="match status" value="1"/>
</dbReference>
<comment type="similarity">
    <text evidence="1">Belongs to the bleomycin resistance protein family.</text>
</comment>